<dbReference type="GO" id="GO:0016616">
    <property type="term" value="F:oxidoreductase activity, acting on the CH-OH group of donors, NAD or NADP as acceptor"/>
    <property type="evidence" value="ECO:0007669"/>
    <property type="project" value="TreeGrafter"/>
</dbReference>
<evidence type="ECO:0000313" key="4">
    <source>
        <dbReference type="Proteomes" id="UP000053271"/>
    </source>
</evidence>
<dbReference type="EMBL" id="LMWS01000005">
    <property type="protein sequence ID" value="KUN41131.1"/>
    <property type="molecule type" value="Genomic_DNA"/>
</dbReference>
<name>A0A101R3P0_9ACTN</name>
<dbReference type="PROSITE" id="PS00061">
    <property type="entry name" value="ADH_SHORT"/>
    <property type="match status" value="1"/>
</dbReference>
<dbReference type="FunFam" id="3.40.50.720:FF:000084">
    <property type="entry name" value="Short-chain dehydrogenase reductase"/>
    <property type="match status" value="1"/>
</dbReference>
<reference evidence="3 4" key="1">
    <citation type="submission" date="2015-10" db="EMBL/GenBank/DDBJ databases">
        <title>Draft genome sequence of Streptomyces longwoodensis DSM 41677, type strain for the species Streptomyces longwoodensis.</title>
        <authorList>
            <person name="Ruckert C."/>
            <person name="Winkler A."/>
            <person name="Kalinowski J."/>
            <person name="Kampfer P."/>
            <person name="Glaeser S."/>
        </authorList>
    </citation>
    <scope>NUCLEOTIDE SEQUENCE [LARGE SCALE GENOMIC DNA]</scope>
    <source>
        <strain evidence="3 4">DSM 41677</strain>
    </source>
</reference>
<comment type="similarity">
    <text evidence="1">Belongs to the short-chain dehydrogenases/reductases (SDR) family.</text>
</comment>
<gene>
    <name evidence="3" type="ORF">AQJ30_04435</name>
</gene>
<dbReference type="NCBIfam" id="NF005095">
    <property type="entry name" value="PRK06523.1"/>
    <property type="match status" value="1"/>
</dbReference>
<evidence type="ECO:0000256" key="2">
    <source>
        <dbReference type="ARBA" id="ARBA00023002"/>
    </source>
</evidence>
<dbReference type="PANTHER" id="PTHR42760">
    <property type="entry name" value="SHORT-CHAIN DEHYDROGENASES/REDUCTASES FAMILY MEMBER"/>
    <property type="match status" value="1"/>
</dbReference>
<keyword evidence="2" id="KW-0560">Oxidoreductase</keyword>
<keyword evidence="4" id="KW-1185">Reference proteome</keyword>
<dbReference type="STRING" id="68231.AQJ30_04435"/>
<dbReference type="RefSeq" id="WP_067228644.1">
    <property type="nucleotide sequence ID" value="NZ_KQ948549.1"/>
</dbReference>
<organism evidence="3 4">
    <name type="scientific">Streptomyces longwoodensis</name>
    <dbReference type="NCBI Taxonomy" id="68231"/>
    <lineage>
        <taxon>Bacteria</taxon>
        <taxon>Bacillati</taxon>
        <taxon>Actinomycetota</taxon>
        <taxon>Actinomycetes</taxon>
        <taxon>Kitasatosporales</taxon>
        <taxon>Streptomycetaceae</taxon>
        <taxon>Streptomyces</taxon>
    </lineage>
</organism>
<dbReference type="PRINTS" id="PR00080">
    <property type="entry name" value="SDRFAMILY"/>
</dbReference>
<dbReference type="Pfam" id="PF13561">
    <property type="entry name" value="adh_short_C2"/>
    <property type="match status" value="1"/>
</dbReference>
<dbReference type="Gene3D" id="3.40.50.720">
    <property type="entry name" value="NAD(P)-binding Rossmann-like Domain"/>
    <property type="match status" value="1"/>
</dbReference>
<comment type="caution">
    <text evidence="3">The sequence shown here is derived from an EMBL/GenBank/DDBJ whole genome shotgun (WGS) entry which is preliminary data.</text>
</comment>
<dbReference type="InterPro" id="IPR036291">
    <property type="entry name" value="NAD(P)-bd_dom_sf"/>
</dbReference>
<evidence type="ECO:0000313" key="3">
    <source>
        <dbReference type="EMBL" id="KUN41131.1"/>
    </source>
</evidence>
<dbReference type="GeneID" id="91423865"/>
<dbReference type="AlphaFoldDB" id="A0A101R3P0"/>
<dbReference type="Proteomes" id="UP000053271">
    <property type="component" value="Unassembled WGS sequence"/>
</dbReference>
<proteinExistence type="inferred from homology"/>
<sequence>MTTTTSLQPELAGHPAVVTGAGRGTGAAIAARLRAAGATVLATARTAPADAASDPLFVTADLTTPEGVDTVTSAVHDRLGTPHVVVHTLGGSQAPAGGFAALTDAHWQDELTLNLLAAVRLDRALLPAMRDAGRGAVVHVSSIQRRLPLPDATLGYAAAKAALTTYSKGLARELAPHGVRVNVVSPGAISTEGTTALVHRIADAQGIDEAAAWEQVLASLGGIPLGRPARPEEVAELVAFLVSDRAAAITGAEHTIDGGTVPTV</sequence>
<dbReference type="SUPFAM" id="SSF51735">
    <property type="entry name" value="NAD(P)-binding Rossmann-fold domains"/>
    <property type="match status" value="1"/>
</dbReference>
<dbReference type="InterPro" id="IPR002347">
    <property type="entry name" value="SDR_fam"/>
</dbReference>
<protein>
    <submittedName>
        <fullName evidence="3">Short-chain dehydrogenase</fullName>
    </submittedName>
</protein>
<dbReference type="PRINTS" id="PR00081">
    <property type="entry name" value="GDHRDH"/>
</dbReference>
<dbReference type="PANTHER" id="PTHR42760:SF133">
    <property type="entry name" value="3-OXOACYL-[ACYL-CARRIER-PROTEIN] REDUCTASE"/>
    <property type="match status" value="1"/>
</dbReference>
<accession>A0A101R3P0</accession>
<evidence type="ECO:0000256" key="1">
    <source>
        <dbReference type="ARBA" id="ARBA00006484"/>
    </source>
</evidence>
<dbReference type="InterPro" id="IPR020904">
    <property type="entry name" value="Sc_DH/Rdtase_CS"/>
</dbReference>